<comment type="caution">
    <text evidence="2">The sequence shown here is derived from an EMBL/GenBank/DDBJ whole genome shotgun (WGS) entry which is preliminary data.</text>
</comment>
<sequence length="380" mass="41992">MSLSAVLALPATAVPLAAPSAPDLATTDGFRRTCAAQPVNADVLRTDDERLAWAICRDVDQVRQLSTWARRGLARINHLQPEDQAAVVAEVERKMDEVRAEMRRTRLQLERVQLGAGRSLRIAPGQWQVDLDGDGELSVWERHFFALPKRRHGEPQFGMPSDDAGHYERHYDLNAVIDLDQSDVLWALSYHQFIEGLLINIRAFDVDLQRRELVLARPALLRQAHGLIGRGLATSGRLRDAVLAETDDQNEWISHPRQVNSVFPIPLEAADFTTWRVMLDQVGVLWHGRHLLPTTAGAGGLLGSLAPVCPAGQGLDIAKLYLQPPPAGTRASLNRLPAALTTMCRKVDAAHPLSPLPGRLERDTAGATGMSALRYLYWVN</sequence>
<feature type="chain" id="PRO_5045688066" evidence="1">
    <location>
        <begin position="18"/>
        <end position="380"/>
    </location>
</feature>
<protein>
    <submittedName>
        <fullName evidence="2">Uncharacterized protein</fullName>
    </submittedName>
</protein>
<gene>
    <name evidence="2" type="ORF">AACH00_18555</name>
</gene>
<keyword evidence="3" id="KW-1185">Reference proteome</keyword>
<name>A0ABU9CBS1_9BURK</name>
<keyword evidence="1" id="KW-0732">Signal</keyword>
<feature type="signal peptide" evidence="1">
    <location>
        <begin position="1"/>
        <end position="17"/>
    </location>
</feature>
<dbReference type="RefSeq" id="WP_341400672.1">
    <property type="nucleotide sequence ID" value="NZ_JBBUTI010000016.1"/>
</dbReference>
<evidence type="ECO:0000313" key="2">
    <source>
        <dbReference type="EMBL" id="MEK8048361.1"/>
    </source>
</evidence>
<dbReference type="EMBL" id="JBBUTI010000016">
    <property type="protein sequence ID" value="MEK8048361.1"/>
    <property type="molecule type" value="Genomic_DNA"/>
</dbReference>
<evidence type="ECO:0000256" key="1">
    <source>
        <dbReference type="SAM" id="SignalP"/>
    </source>
</evidence>
<proteinExistence type="predicted"/>
<organism evidence="2 3">
    <name type="scientific">Ideonella margarita</name>
    <dbReference type="NCBI Taxonomy" id="2984191"/>
    <lineage>
        <taxon>Bacteria</taxon>
        <taxon>Pseudomonadati</taxon>
        <taxon>Pseudomonadota</taxon>
        <taxon>Betaproteobacteria</taxon>
        <taxon>Burkholderiales</taxon>
        <taxon>Sphaerotilaceae</taxon>
        <taxon>Ideonella</taxon>
    </lineage>
</organism>
<accession>A0ABU9CBS1</accession>
<dbReference type="Proteomes" id="UP001379945">
    <property type="component" value="Unassembled WGS sequence"/>
</dbReference>
<evidence type="ECO:0000313" key="3">
    <source>
        <dbReference type="Proteomes" id="UP001379945"/>
    </source>
</evidence>
<reference evidence="2 3" key="1">
    <citation type="submission" date="2024-04" db="EMBL/GenBank/DDBJ databases">
        <title>Novel species of the genus Ideonella isolated from streams.</title>
        <authorList>
            <person name="Lu H."/>
        </authorList>
    </citation>
    <scope>NUCLEOTIDE SEQUENCE [LARGE SCALE GENOMIC DNA]</scope>
    <source>
        <strain evidence="2 3">LYT19W</strain>
    </source>
</reference>